<dbReference type="AlphaFoldDB" id="A0A0W0VQ10"/>
<evidence type="ECO:0000256" key="1">
    <source>
        <dbReference type="ARBA" id="ARBA00022723"/>
    </source>
</evidence>
<protein>
    <recommendedName>
        <fullName evidence="5 6">Formimidoylglutamase</fullName>
        <ecNumber evidence="5 6">3.5.3.8</ecNumber>
    </recommendedName>
    <alternativeName>
        <fullName evidence="5">Formiminoglutamase</fullName>
    </alternativeName>
    <alternativeName>
        <fullName evidence="5">Formiminoglutamate hydrolase</fullName>
    </alternativeName>
</protein>
<dbReference type="GO" id="GO:0019556">
    <property type="term" value="P:L-histidine catabolic process to glutamate and formamide"/>
    <property type="evidence" value="ECO:0007669"/>
    <property type="project" value="UniProtKB-UniRule"/>
</dbReference>
<feature type="binding site" evidence="5 7">
    <location>
        <position position="132"/>
    </location>
    <ligand>
        <name>Mn(2+)</name>
        <dbReference type="ChEBI" id="CHEBI:29035"/>
        <label>1</label>
    </ligand>
</feature>
<dbReference type="Gene3D" id="3.40.800.10">
    <property type="entry name" value="Ureohydrolase domain"/>
    <property type="match status" value="1"/>
</dbReference>
<dbReference type="InterPro" id="IPR006035">
    <property type="entry name" value="Ureohydrolase"/>
</dbReference>
<name>A0A0W0VQ10_9GAMM</name>
<evidence type="ECO:0000256" key="6">
    <source>
        <dbReference type="NCBIfam" id="TIGR01227"/>
    </source>
</evidence>
<evidence type="ECO:0000256" key="8">
    <source>
        <dbReference type="PROSITE-ProRule" id="PRU00742"/>
    </source>
</evidence>
<dbReference type="PRINTS" id="PR00116">
    <property type="entry name" value="ARGINASE"/>
</dbReference>
<feature type="binding site" evidence="7">
    <location>
        <position position="249"/>
    </location>
    <ligand>
        <name>Mn(2+)</name>
        <dbReference type="ChEBI" id="CHEBI:29035"/>
        <label>1</label>
    </ligand>
</feature>
<feature type="binding site" evidence="5">
    <location>
        <position position="247"/>
    </location>
    <ligand>
        <name>Mn(2+)</name>
        <dbReference type="ChEBI" id="CHEBI:29035"/>
        <label>2</label>
    </ligand>
</feature>
<organism evidence="9 10">
    <name type="scientific">Legionella londiniensis</name>
    <dbReference type="NCBI Taxonomy" id="45068"/>
    <lineage>
        <taxon>Bacteria</taxon>
        <taxon>Pseudomonadati</taxon>
        <taxon>Pseudomonadota</taxon>
        <taxon>Gammaproteobacteria</taxon>
        <taxon>Legionellales</taxon>
        <taxon>Legionellaceae</taxon>
        <taxon>Legionella</taxon>
    </lineage>
</organism>
<feature type="binding site" evidence="5 7">
    <location>
        <position position="159"/>
    </location>
    <ligand>
        <name>Mn(2+)</name>
        <dbReference type="ChEBI" id="CHEBI:29035"/>
        <label>1</label>
    </ligand>
</feature>
<dbReference type="UniPathway" id="UPA00379">
    <property type="reaction ID" value="UER00552"/>
</dbReference>
<keyword evidence="10" id="KW-1185">Reference proteome</keyword>
<dbReference type="RefSeq" id="WP_058529030.1">
    <property type="nucleotide sequence ID" value="NZ_CAAAHZ010000006.1"/>
</dbReference>
<dbReference type="InterPro" id="IPR023696">
    <property type="entry name" value="Ureohydrolase_dom_sf"/>
</dbReference>
<comment type="pathway">
    <text evidence="5">Amino-acid degradation; L-histidine degradation into L-glutamate; L-glutamate from N-formimidoyl-L-glutamate (hydrolase route): step 1/1.</text>
</comment>
<evidence type="ECO:0000313" key="9">
    <source>
        <dbReference type="EMBL" id="KTD21881.1"/>
    </source>
</evidence>
<feature type="binding site" evidence="5">
    <location>
        <position position="249"/>
    </location>
    <ligand>
        <name>Mn(2+)</name>
        <dbReference type="ChEBI" id="CHEBI:29035"/>
        <label>2</label>
    </ligand>
</feature>
<comment type="similarity">
    <text evidence="5 8">Belongs to the arginase family.</text>
</comment>
<evidence type="ECO:0000313" key="10">
    <source>
        <dbReference type="Proteomes" id="UP000054997"/>
    </source>
</evidence>
<dbReference type="PANTHER" id="PTHR11358">
    <property type="entry name" value="ARGINASE/AGMATINASE"/>
    <property type="match status" value="1"/>
</dbReference>
<dbReference type="GO" id="GO:0019557">
    <property type="term" value="P:L-histidine catabolic process to glutamate and formate"/>
    <property type="evidence" value="ECO:0007669"/>
    <property type="project" value="UniProtKB-UniPathway"/>
</dbReference>
<feature type="binding site" evidence="5">
    <location>
        <position position="157"/>
    </location>
    <ligand>
        <name>Mn(2+)</name>
        <dbReference type="ChEBI" id="CHEBI:29035"/>
        <label>2</label>
    </ligand>
</feature>
<feature type="binding site" evidence="7">
    <location>
        <position position="157"/>
    </location>
    <ligand>
        <name>Mn(2+)</name>
        <dbReference type="ChEBI" id="CHEBI:29035"/>
        <label>1</label>
    </ligand>
</feature>
<keyword evidence="1 5" id="KW-0479">Metal-binding</keyword>
<keyword evidence="3 5" id="KW-0369">Histidine metabolism</keyword>
<evidence type="ECO:0000256" key="2">
    <source>
        <dbReference type="ARBA" id="ARBA00022801"/>
    </source>
</evidence>
<reference evidence="9 10" key="1">
    <citation type="submission" date="2015-11" db="EMBL/GenBank/DDBJ databases">
        <title>Genomic analysis of 38 Legionella species identifies large and diverse effector repertoires.</title>
        <authorList>
            <person name="Burstein D."/>
            <person name="Amaro F."/>
            <person name="Zusman T."/>
            <person name="Lifshitz Z."/>
            <person name="Cohen O."/>
            <person name="Gilbert J.A."/>
            <person name="Pupko T."/>
            <person name="Shuman H.A."/>
            <person name="Segal G."/>
        </authorList>
    </citation>
    <scope>NUCLEOTIDE SEQUENCE [LARGE SCALE GENOMIC DNA]</scope>
    <source>
        <strain evidence="9 10">ATCC 49505</strain>
    </source>
</reference>
<dbReference type="PROSITE" id="PS51409">
    <property type="entry name" value="ARGINASE_2"/>
    <property type="match status" value="1"/>
</dbReference>
<evidence type="ECO:0000256" key="5">
    <source>
        <dbReference type="HAMAP-Rule" id="MF_00737"/>
    </source>
</evidence>
<comment type="catalytic activity">
    <reaction evidence="5">
        <text>N-formimidoyl-L-glutamate + H2O = formamide + L-glutamate</text>
        <dbReference type="Rhea" id="RHEA:22492"/>
        <dbReference type="ChEBI" id="CHEBI:15377"/>
        <dbReference type="ChEBI" id="CHEBI:16397"/>
        <dbReference type="ChEBI" id="CHEBI:29985"/>
        <dbReference type="ChEBI" id="CHEBI:58928"/>
        <dbReference type="EC" id="3.5.3.8"/>
    </reaction>
</comment>
<comment type="caution">
    <text evidence="9">The sequence shown here is derived from an EMBL/GenBank/DDBJ whole genome shotgun (WGS) entry which is preliminary data.</text>
</comment>
<dbReference type="OrthoDB" id="9789727at2"/>
<dbReference type="GO" id="GO:0033389">
    <property type="term" value="P:putrescine biosynthetic process from arginine, via agmatine"/>
    <property type="evidence" value="ECO:0007669"/>
    <property type="project" value="TreeGrafter"/>
</dbReference>
<dbReference type="Pfam" id="PF00491">
    <property type="entry name" value="Arginase"/>
    <property type="match status" value="1"/>
</dbReference>
<comment type="cofactor">
    <cofactor evidence="5 7">
        <name>Mn(2+)</name>
        <dbReference type="ChEBI" id="CHEBI:29035"/>
    </cofactor>
    <text evidence="5 7">Binds 2 manganese ions per subunit.</text>
</comment>
<dbReference type="GO" id="GO:0008783">
    <property type="term" value="F:agmatinase activity"/>
    <property type="evidence" value="ECO:0007669"/>
    <property type="project" value="TreeGrafter"/>
</dbReference>
<feature type="binding site" evidence="5 7">
    <location>
        <position position="155"/>
    </location>
    <ligand>
        <name>Mn(2+)</name>
        <dbReference type="ChEBI" id="CHEBI:29035"/>
        <label>1</label>
    </ligand>
</feature>
<dbReference type="CDD" id="cd09988">
    <property type="entry name" value="Formimidoylglutamase"/>
    <property type="match status" value="1"/>
</dbReference>
<dbReference type="EMBL" id="LNYK01000014">
    <property type="protein sequence ID" value="KTD21881.1"/>
    <property type="molecule type" value="Genomic_DNA"/>
</dbReference>
<comment type="function">
    <text evidence="5">Catalyzes the conversion of N-formimidoyl-L-glutamate to L-glutamate and formamide.</text>
</comment>
<dbReference type="SUPFAM" id="SSF52768">
    <property type="entry name" value="Arginase/deacetylase"/>
    <property type="match status" value="1"/>
</dbReference>
<dbReference type="PIRSF" id="PIRSF036979">
    <property type="entry name" value="Arginase"/>
    <property type="match status" value="1"/>
</dbReference>
<dbReference type="GO" id="GO:0050415">
    <property type="term" value="F:formimidoylglutamase activity"/>
    <property type="evidence" value="ECO:0007669"/>
    <property type="project" value="UniProtKB-UniRule"/>
</dbReference>
<dbReference type="Proteomes" id="UP000054997">
    <property type="component" value="Unassembled WGS sequence"/>
</dbReference>
<evidence type="ECO:0000256" key="4">
    <source>
        <dbReference type="ARBA" id="ARBA00023211"/>
    </source>
</evidence>
<dbReference type="GO" id="GO:0030145">
    <property type="term" value="F:manganese ion binding"/>
    <property type="evidence" value="ECO:0007669"/>
    <property type="project" value="UniProtKB-UniRule"/>
</dbReference>
<dbReference type="HAMAP" id="MF_00737">
    <property type="entry name" value="Formimidoylglutam"/>
    <property type="match status" value="1"/>
</dbReference>
<accession>A0A0W0VQ10</accession>
<keyword evidence="4 5" id="KW-0464">Manganese</keyword>
<evidence type="ECO:0000256" key="7">
    <source>
        <dbReference type="PIRSR" id="PIRSR036979-1"/>
    </source>
</evidence>
<proteinExistence type="inferred from homology"/>
<sequence>MLSDMKFYEAPSSSLWQGRKDSLPEERFFQKVTCCDLRGAHPTQPEEAIVLIGFGSDEGVRRNLGRTGAKEGPDAIRRQLGALASHNNLNLMDVGNIICNENQLEAAQEHFATLIQHFQNQGYKTVALGGGHEIAWGHFMGLAAQYPDIGIINFDAHFDLRPKIESATSGTPFWQIRQYCIENNLDFNYCCLGIQPTANTKSLFDSAHEFKVSYLTADQMHAESIAWQMAFLDDFVLRHEHLYVTICLDVFSESHAPGVSAPQAMGLSPAQVFTLLKYITQTGKVVSLDIAELSPPLDQGQQTARLAANLLAKFLNLIYKGM</sequence>
<evidence type="ECO:0000256" key="3">
    <source>
        <dbReference type="ARBA" id="ARBA00022808"/>
    </source>
</evidence>
<dbReference type="PATRIC" id="fig|45068.5.peg.1131"/>
<keyword evidence="2 5" id="KW-0378">Hydrolase</keyword>
<feature type="binding site" evidence="5">
    <location>
        <position position="155"/>
    </location>
    <ligand>
        <name>Mn(2+)</name>
        <dbReference type="ChEBI" id="CHEBI:29035"/>
        <label>2</label>
    </ligand>
</feature>
<dbReference type="STRING" id="45068.Llon_1046"/>
<dbReference type="EC" id="3.5.3.8" evidence="5 6"/>
<feature type="binding site" evidence="5 7">
    <location>
        <position position="247"/>
    </location>
    <ligand>
        <name>Mn(2+)</name>
        <dbReference type="ChEBI" id="CHEBI:29035"/>
        <label>1</label>
    </ligand>
</feature>
<dbReference type="PANTHER" id="PTHR11358:SF35">
    <property type="entry name" value="FORMIMIDOYLGLUTAMASE"/>
    <property type="match status" value="1"/>
</dbReference>
<dbReference type="InterPro" id="IPR005923">
    <property type="entry name" value="HutG"/>
</dbReference>
<gene>
    <name evidence="5 9" type="primary">hutG</name>
    <name evidence="9" type="ORF">Llon_1046</name>
</gene>
<dbReference type="NCBIfam" id="TIGR01227">
    <property type="entry name" value="hutG"/>
    <property type="match status" value="1"/>
</dbReference>